<sequence>MKDLMEQLKSCPASEFFPRLKEGCHIYGYSTYLISFSLSESTFFIAGEHEYLLLCVAFAKGDRERLIDKSGIVLGEERQYFCPLTHLRKQRNKLMQICHGYGDSFRFYLGMAMEYALLNTEEERESWLQEGICLVKENVLLPDSGNNSASHGKTHQLANFLSCKNYNIMI</sequence>
<accession>A0A7K0HRM9</accession>
<dbReference type="Proteomes" id="UP000441358">
    <property type="component" value="Unassembled WGS sequence"/>
</dbReference>
<dbReference type="EMBL" id="WKMC01000029">
    <property type="protein sequence ID" value="MRZ52660.1"/>
    <property type="molecule type" value="Genomic_DNA"/>
</dbReference>
<evidence type="ECO:0000313" key="2">
    <source>
        <dbReference type="Proteomes" id="UP000441358"/>
    </source>
</evidence>
<dbReference type="AlphaFoldDB" id="A0A7K0HRM9"/>
<name>A0A7K0HRM9_PARDI</name>
<gene>
    <name evidence="1" type="ORF">GKD66_21060</name>
</gene>
<comment type="caution">
    <text evidence="1">The sequence shown here is derived from an EMBL/GenBank/DDBJ whole genome shotgun (WGS) entry which is preliminary data.</text>
</comment>
<reference evidence="1 2" key="1">
    <citation type="journal article" date="2019" name="Nat. Med.">
        <title>A library of human gut bacterial isolates paired with longitudinal multiomics data enables mechanistic microbiome research.</title>
        <authorList>
            <person name="Poyet M."/>
            <person name="Groussin M."/>
            <person name="Gibbons S.M."/>
            <person name="Avila-Pacheco J."/>
            <person name="Jiang X."/>
            <person name="Kearney S.M."/>
            <person name="Perrotta A.R."/>
            <person name="Berdy B."/>
            <person name="Zhao S."/>
            <person name="Lieberman T.D."/>
            <person name="Swanson P.K."/>
            <person name="Smith M."/>
            <person name="Roesemann S."/>
            <person name="Alexander J.E."/>
            <person name="Rich S.A."/>
            <person name="Livny J."/>
            <person name="Vlamakis H."/>
            <person name="Clish C."/>
            <person name="Bullock K."/>
            <person name="Deik A."/>
            <person name="Scott J."/>
            <person name="Pierce K.A."/>
            <person name="Xavier R.J."/>
            <person name="Alm E.J."/>
        </authorList>
    </citation>
    <scope>NUCLEOTIDE SEQUENCE [LARGE SCALE GENOMIC DNA]</scope>
    <source>
        <strain evidence="1 2">BIOML-A32</strain>
    </source>
</reference>
<proteinExistence type="predicted"/>
<organism evidence="1 2">
    <name type="scientific">Parabacteroides distasonis</name>
    <dbReference type="NCBI Taxonomy" id="823"/>
    <lineage>
        <taxon>Bacteria</taxon>
        <taxon>Pseudomonadati</taxon>
        <taxon>Bacteroidota</taxon>
        <taxon>Bacteroidia</taxon>
        <taxon>Bacteroidales</taxon>
        <taxon>Tannerellaceae</taxon>
        <taxon>Parabacteroides</taxon>
    </lineage>
</organism>
<protein>
    <submittedName>
        <fullName evidence="1">Uncharacterized protein</fullName>
    </submittedName>
</protein>
<evidence type="ECO:0000313" key="1">
    <source>
        <dbReference type="EMBL" id="MRZ52660.1"/>
    </source>
</evidence>
<dbReference type="RefSeq" id="WP_129943410.1">
    <property type="nucleotide sequence ID" value="NZ_WKMC01000029.1"/>
</dbReference>